<dbReference type="InterPro" id="IPR013087">
    <property type="entry name" value="Znf_C2H2_type"/>
</dbReference>
<dbReference type="InParanoid" id="C3ZT50"/>
<feature type="domain" description="C2H2-type" evidence="3">
    <location>
        <begin position="3"/>
        <end position="31"/>
    </location>
</feature>
<proteinExistence type="predicted"/>
<keyword evidence="1" id="KW-0863">Zinc-finger</keyword>
<evidence type="ECO:0000256" key="2">
    <source>
        <dbReference type="SAM" id="MobiDB-lite"/>
    </source>
</evidence>
<keyword evidence="1" id="KW-0479">Metal-binding</keyword>
<dbReference type="PROSITE" id="PS50157">
    <property type="entry name" value="ZINC_FINGER_C2H2_2"/>
    <property type="match status" value="1"/>
</dbReference>
<dbReference type="PROSITE" id="PS00028">
    <property type="entry name" value="ZINC_FINGER_C2H2_1"/>
    <property type="match status" value="1"/>
</dbReference>
<dbReference type="SUPFAM" id="SSF57667">
    <property type="entry name" value="beta-beta-alpha zinc fingers"/>
    <property type="match status" value="1"/>
</dbReference>
<dbReference type="GO" id="GO:0008270">
    <property type="term" value="F:zinc ion binding"/>
    <property type="evidence" value="ECO:0007669"/>
    <property type="project" value="UniProtKB-KW"/>
</dbReference>
<feature type="region of interest" description="Disordered" evidence="2">
    <location>
        <begin position="16"/>
        <end position="140"/>
    </location>
</feature>
<name>C3ZT50_BRAFL</name>
<evidence type="ECO:0000256" key="1">
    <source>
        <dbReference type="PROSITE-ProRule" id="PRU00042"/>
    </source>
</evidence>
<organism>
    <name type="scientific">Branchiostoma floridae</name>
    <name type="common">Florida lancelet</name>
    <name type="synonym">Amphioxus</name>
    <dbReference type="NCBI Taxonomy" id="7739"/>
    <lineage>
        <taxon>Eukaryota</taxon>
        <taxon>Metazoa</taxon>
        <taxon>Chordata</taxon>
        <taxon>Cephalochordata</taxon>
        <taxon>Leptocardii</taxon>
        <taxon>Amphioxiformes</taxon>
        <taxon>Branchiostomatidae</taxon>
        <taxon>Branchiostoma</taxon>
    </lineage>
</organism>
<dbReference type="EMBL" id="GG666676">
    <property type="protein sequence ID" value="EEN44256.1"/>
    <property type="molecule type" value="Genomic_DNA"/>
</dbReference>
<dbReference type="Gene3D" id="3.30.160.60">
    <property type="entry name" value="Classic Zinc Finger"/>
    <property type="match status" value="1"/>
</dbReference>
<feature type="compositionally biased region" description="Acidic residues" evidence="2">
    <location>
        <begin position="87"/>
        <end position="108"/>
    </location>
</feature>
<dbReference type="InterPro" id="IPR036236">
    <property type="entry name" value="Znf_C2H2_sf"/>
</dbReference>
<feature type="compositionally biased region" description="Basic and acidic residues" evidence="2">
    <location>
        <begin position="16"/>
        <end position="30"/>
    </location>
</feature>
<sequence length="140" mass="15415">MPHVCEFCDQEFARKFNLDRHQERKHRDDSAAASGEVVVDPETGSYRDRDIFDASDMSSGQDMDTFDSSTDNEEGDDVEKDDSSMESQDEEPETDESVMDSQESETDTDPSGSESDASSDASSGTATTDESQEYGYDSGD</sequence>
<evidence type="ECO:0000259" key="3">
    <source>
        <dbReference type="PROSITE" id="PS50157"/>
    </source>
</evidence>
<dbReference type="AlphaFoldDB" id="C3ZT50"/>
<protein>
    <recommendedName>
        <fullName evidence="3">C2H2-type domain-containing protein</fullName>
    </recommendedName>
</protein>
<gene>
    <name evidence="4" type="ORF">BRAFLDRAFT_86692</name>
</gene>
<evidence type="ECO:0000313" key="4">
    <source>
        <dbReference type="EMBL" id="EEN44256.1"/>
    </source>
</evidence>
<reference evidence="4" key="1">
    <citation type="journal article" date="2008" name="Nature">
        <title>The amphioxus genome and the evolution of the chordate karyotype.</title>
        <authorList>
            <consortium name="US DOE Joint Genome Institute (JGI-PGF)"/>
            <person name="Putnam N.H."/>
            <person name="Butts T."/>
            <person name="Ferrier D.E.K."/>
            <person name="Furlong R.F."/>
            <person name="Hellsten U."/>
            <person name="Kawashima T."/>
            <person name="Robinson-Rechavi M."/>
            <person name="Shoguchi E."/>
            <person name="Terry A."/>
            <person name="Yu J.-K."/>
            <person name="Benito-Gutierrez E.L."/>
            <person name="Dubchak I."/>
            <person name="Garcia-Fernandez J."/>
            <person name="Gibson-Brown J.J."/>
            <person name="Grigoriev I.V."/>
            <person name="Horton A.C."/>
            <person name="de Jong P.J."/>
            <person name="Jurka J."/>
            <person name="Kapitonov V.V."/>
            <person name="Kohara Y."/>
            <person name="Kuroki Y."/>
            <person name="Lindquist E."/>
            <person name="Lucas S."/>
            <person name="Osoegawa K."/>
            <person name="Pennacchio L.A."/>
            <person name="Salamov A.A."/>
            <person name="Satou Y."/>
            <person name="Sauka-Spengler T."/>
            <person name="Schmutz J."/>
            <person name="Shin-I T."/>
            <person name="Toyoda A."/>
            <person name="Bronner-Fraser M."/>
            <person name="Fujiyama A."/>
            <person name="Holland L.Z."/>
            <person name="Holland P.W.H."/>
            <person name="Satoh N."/>
            <person name="Rokhsar D.S."/>
        </authorList>
    </citation>
    <scope>NUCLEOTIDE SEQUENCE [LARGE SCALE GENOMIC DNA]</scope>
    <source>
        <strain evidence="4">S238N-H82</strain>
        <tissue evidence="4">Testes</tissue>
    </source>
</reference>
<feature type="compositionally biased region" description="Acidic residues" evidence="2">
    <location>
        <begin position="70"/>
        <end position="80"/>
    </location>
</feature>
<feature type="compositionally biased region" description="Low complexity" evidence="2">
    <location>
        <begin position="111"/>
        <end position="129"/>
    </location>
</feature>
<accession>C3ZT50</accession>
<feature type="compositionally biased region" description="Polar residues" evidence="2">
    <location>
        <begin position="56"/>
        <end position="69"/>
    </location>
</feature>
<keyword evidence="1" id="KW-0862">Zinc</keyword>